<dbReference type="Proteomes" id="UP000245699">
    <property type="component" value="Unassembled WGS sequence"/>
</dbReference>
<reference evidence="2 3" key="1">
    <citation type="journal article" date="2018" name="MBio">
        <title>Comparative Genomics Reveals the Core Gene Toolbox for the Fungus-Insect Symbiosis.</title>
        <authorList>
            <person name="Wang Y."/>
            <person name="Stata M."/>
            <person name="Wang W."/>
            <person name="Stajich J.E."/>
            <person name="White M.M."/>
            <person name="Moncalvo J.M."/>
        </authorList>
    </citation>
    <scope>NUCLEOTIDE SEQUENCE [LARGE SCALE GENOMIC DNA]</scope>
    <source>
        <strain evidence="2 3">AUS-77-4</strain>
    </source>
</reference>
<accession>A0A2T9YEX1</accession>
<name>A0A2T9YEX1_9FUNG</name>
<protein>
    <submittedName>
        <fullName evidence="2">Uncharacterized protein</fullName>
    </submittedName>
</protein>
<feature type="transmembrane region" description="Helical" evidence="1">
    <location>
        <begin position="119"/>
        <end position="137"/>
    </location>
</feature>
<keyword evidence="1" id="KW-0812">Transmembrane</keyword>
<proteinExistence type="predicted"/>
<evidence type="ECO:0000313" key="3">
    <source>
        <dbReference type="Proteomes" id="UP000245699"/>
    </source>
</evidence>
<dbReference type="AlphaFoldDB" id="A0A2T9YEX1"/>
<evidence type="ECO:0000256" key="1">
    <source>
        <dbReference type="SAM" id="Phobius"/>
    </source>
</evidence>
<comment type="caution">
    <text evidence="2">The sequence shown here is derived from an EMBL/GenBank/DDBJ whole genome shotgun (WGS) entry which is preliminary data.</text>
</comment>
<organism evidence="2 3">
    <name type="scientific">Furculomyces boomerangus</name>
    <dbReference type="NCBI Taxonomy" id="61424"/>
    <lineage>
        <taxon>Eukaryota</taxon>
        <taxon>Fungi</taxon>
        <taxon>Fungi incertae sedis</taxon>
        <taxon>Zoopagomycota</taxon>
        <taxon>Kickxellomycotina</taxon>
        <taxon>Harpellomycetes</taxon>
        <taxon>Harpellales</taxon>
        <taxon>Harpellaceae</taxon>
        <taxon>Furculomyces</taxon>
    </lineage>
</organism>
<keyword evidence="3" id="KW-1185">Reference proteome</keyword>
<evidence type="ECO:0000313" key="2">
    <source>
        <dbReference type="EMBL" id="PVU90880.1"/>
    </source>
</evidence>
<sequence>MEQPPLGITPRDAKFTTSSLCVVSKNSPNYCIGGYTTYDNLTRYQIGNEGIFPCLSSSISLNYTTQGYNVTNSTDMFYVYCIQNFTIPMLLSPQGCEEPISWCYNTTISDKIGSAKRSASVLSVYVFILFIPLFQLFGGL</sequence>
<keyword evidence="1" id="KW-1133">Transmembrane helix</keyword>
<gene>
    <name evidence="2" type="ORF">BB559_004402</name>
</gene>
<dbReference type="EMBL" id="MBFT01000455">
    <property type="protein sequence ID" value="PVU90880.1"/>
    <property type="molecule type" value="Genomic_DNA"/>
</dbReference>
<keyword evidence="1" id="KW-0472">Membrane</keyword>